<reference evidence="2 3" key="1">
    <citation type="submission" date="2016-10" db="EMBL/GenBank/DDBJ databases">
        <authorList>
            <person name="de Groot N.N."/>
        </authorList>
    </citation>
    <scope>NUCLEOTIDE SEQUENCE [LARGE SCALE GENOMIC DNA]</scope>
    <source>
        <strain evidence="2 3">CGMCC 4.5739</strain>
    </source>
</reference>
<dbReference type="RefSeq" id="WP_093840511.1">
    <property type="nucleotide sequence ID" value="NZ_FOLM01000013.1"/>
</dbReference>
<dbReference type="Pfam" id="PF02661">
    <property type="entry name" value="Fic"/>
    <property type="match status" value="1"/>
</dbReference>
<dbReference type="InterPro" id="IPR036597">
    <property type="entry name" value="Fido-like_dom_sf"/>
</dbReference>
<keyword evidence="3" id="KW-1185">Reference proteome</keyword>
<dbReference type="AlphaFoldDB" id="A0A1I1REM0"/>
<dbReference type="InterPro" id="IPR003812">
    <property type="entry name" value="Fido"/>
</dbReference>
<name>A0A1I1REM0_9ACTN</name>
<accession>A0A1I1REM0</accession>
<organism evidence="2 3">
    <name type="scientific">Streptomyces aidingensis</name>
    <dbReference type="NCBI Taxonomy" id="910347"/>
    <lineage>
        <taxon>Bacteria</taxon>
        <taxon>Bacillati</taxon>
        <taxon>Actinomycetota</taxon>
        <taxon>Actinomycetes</taxon>
        <taxon>Kitasatosporales</taxon>
        <taxon>Streptomycetaceae</taxon>
        <taxon>Streptomyces</taxon>
    </lineage>
</organism>
<dbReference type="InterPro" id="IPR006440">
    <property type="entry name" value="Doc"/>
</dbReference>
<dbReference type="PANTHER" id="PTHR39426">
    <property type="entry name" value="HOMOLOGY TO DEATH-ON-CURING PROTEIN OF PHAGE P1"/>
    <property type="match status" value="1"/>
</dbReference>
<dbReference type="GO" id="GO:0016301">
    <property type="term" value="F:kinase activity"/>
    <property type="evidence" value="ECO:0007669"/>
    <property type="project" value="InterPro"/>
</dbReference>
<dbReference type="PANTHER" id="PTHR39426:SF1">
    <property type="entry name" value="HOMOLOGY TO DEATH-ON-CURING PROTEIN OF PHAGE P1"/>
    <property type="match status" value="1"/>
</dbReference>
<dbReference type="Gene3D" id="1.20.120.1870">
    <property type="entry name" value="Fic/DOC protein, Fido domain"/>
    <property type="match status" value="1"/>
</dbReference>
<feature type="domain" description="Fido" evidence="1">
    <location>
        <begin position="1"/>
        <end position="121"/>
    </location>
</feature>
<gene>
    <name evidence="2" type="ORF">SAMN05421773_11347</name>
</gene>
<dbReference type="InterPro" id="IPR053737">
    <property type="entry name" value="Type_II_TA_Toxin"/>
</dbReference>
<evidence type="ECO:0000313" key="2">
    <source>
        <dbReference type="EMBL" id="SFD32682.1"/>
    </source>
</evidence>
<evidence type="ECO:0000313" key="3">
    <source>
        <dbReference type="Proteomes" id="UP000199207"/>
    </source>
</evidence>
<proteinExistence type="predicted"/>
<dbReference type="OrthoDB" id="9802752at2"/>
<protein>
    <submittedName>
        <fullName evidence="2">Death on curing protein</fullName>
    </submittedName>
</protein>
<evidence type="ECO:0000259" key="1">
    <source>
        <dbReference type="PROSITE" id="PS51459"/>
    </source>
</evidence>
<dbReference type="STRING" id="910347.SAMN05421773_11347"/>
<dbReference type="EMBL" id="FOLM01000013">
    <property type="protein sequence ID" value="SFD32682.1"/>
    <property type="molecule type" value="Genomic_DNA"/>
</dbReference>
<dbReference type="PROSITE" id="PS51459">
    <property type="entry name" value="FIDO"/>
    <property type="match status" value="1"/>
</dbReference>
<dbReference type="NCBIfam" id="TIGR01550">
    <property type="entry name" value="DOC_P1"/>
    <property type="match status" value="1"/>
</dbReference>
<dbReference type="SUPFAM" id="SSF140931">
    <property type="entry name" value="Fic-like"/>
    <property type="match status" value="1"/>
</dbReference>
<dbReference type="Proteomes" id="UP000199207">
    <property type="component" value="Unassembled WGS sequence"/>
</dbReference>
<sequence>MKYLTLQEALDLAQPACGAQDVAVRDPGLLSSALHRPQAAMFGVEAYPDLFGKAGALLQSLAVHHPLVDGNKRTAWLCTAVFLDFNGADMADVDQDEAYDLVIAVAGGKVEDVPVIARALRRLHEAM</sequence>